<dbReference type="Proteomes" id="UP000828390">
    <property type="component" value="Unassembled WGS sequence"/>
</dbReference>
<organism evidence="1 2">
    <name type="scientific">Dreissena polymorpha</name>
    <name type="common">Zebra mussel</name>
    <name type="synonym">Mytilus polymorpha</name>
    <dbReference type="NCBI Taxonomy" id="45954"/>
    <lineage>
        <taxon>Eukaryota</taxon>
        <taxon>Metazoa</taxon>
        <taxon>Spiralia</taxon>
        <taxon>Lophotrochozoa</taxon>
        <taxon>Mollusca</taxon>
        <taxon>Bivalvia</taxon>
        <taxon>Autobranchia</taxon>
        <taxon>Heteroconchia</taxon>
        <taxon>Euheterodonta</taxon>
        <taxon>Imparidentia</taxon>
        <taxon>Neoheterodontei</taxon>
        <taxon>Myida</taxon>
        <taxon>Dreissenoidea</taxon>
        <taxon>Dreissenidae</taxon>
        <taxon>Dreissena</taxon>
    </lineage>
</organism>
<dbReference type="AlphaFoldDB" id="A0A9D4L1Z6"/>
<reference evidence="1" key="2">
    <citation type="submission" date="2020-11" db="EMBL/GenBank/DDBJ databases">
        <authorList>
            <person name="McCartney M.A."/>
            <person name="Auch B."/>
            <person name="Kono T."/>
            <person name="Mallez S."/>
            <person name="Becker A."/>
            <person name="Gohl D.M."/>
            <person name="Silverstein K.A.T."/>
            <person name="Koren S."/>
            <person name="Bechman K.B."/>
            <person name="Herman A."/>
            <person name="Abrahante J.E."/>
            <person name="Garbe J."/>
        </authorList>
    </citation>
    <scope>NUCLEOTIDE SEQUENCE</scope>
    <source>
        <strain evidence="1">Duluth1</strain>
        <tissue evidence="1">Whole animal</tissue>
    </source>
</reference>
<name>A0A9D4L1Z6_DREPO</name>
<dbReference type="EMBL" id="JAIWYP010000003">
    <property type="protein sequence ID" value="KAH3849834.1"/>
    <property type="molecule type" value="Genomic_DNA"/>
</dbReference>
<gene>
    <name evidence="1" type="ORF">DPMN_092238</name>
</gene>
<dbReference type="SUPFAM" id="SSF101898">
    <property type="entry name" value="NHL repeat"/>
    <property type="match status" value="1"/>
</dbReference>
<sequence length="118" mass="12857">MYPLISVYRCAVSGSRLYMTNLSHDKLLTQSMDGTVLSSLEDPALRCPSAVHVSESSQLLVCGYTSNNLVQVDGERGVVTLASKEDRLCCPDSVFFSARTGRLIVEHDSDNILVISTT</sequence>
<proteinExistence type="predicted"/>
<reference evidence="1" key="1">
    <citation type="journal article" date="2019" name="bioRxiv">
        <title>The Genome of the Zebra Mussel, Dreissena polymorpha: A Resource for Invasive Species Research.</title>
        <authorList>
            <person name="McCartney M.A."/>
            <person name="Auch B."/>
            <person name="Kono T."/>
            <person name="Mallez S."/>
            <person name="Zhang Y."/>
            <person name="Obille A."/>
            <person name="Becker A."/>
            <person name="Abrahante J.E."/>
            <person name="Garbe J."/>
            <person name="Badalamenti J.P."/>
            <person name="Herman A."/>
            <person name="Mangelson H."/>
            <person name="Liachko I."/>
            <person name="Sullivan S."/>
            <person name="Sone E.D."/>
            <person name="Koren S."/>
            <person name="Silverstein K.A.T."/>
            <person name="Beckman K.B."/>
            <person name="Gohl D.M."/>
        </authorList>
    </citation>
    <scope>NUCLEOTIDE SEQUENCE</scope>
    <source>
        <strain evidence="1">Duluth1</strain>
        <tissue evidence="1">Whole animal</tissue>
    </source>
</reference>
<accession>A0A9D4L1Z6</accession>
<comment type="caution">
    <text evidence="1">The sequence shown here is derived from an EMBL/GenBank/DDBJ whole genome shotgun (WGS) entry which is preliminary data.</text>
</comment>
<protein>
    <submittedName>
        <fullName evidence="1">Uncharacterized protein</fullName>
    </submittedName>
</protein>
<evidence type="ECO:0000313" key="2">
    <source>
        <dbReference type="Proteomes" id="UP000828390"/>
    </source>
</evidence>
<evidence type="ECO:0000313" key="1">
    <source>
        <dbReference type="EMBL" id="KAH3849834.1"/>
    </source>
</evidence>
<keyword evidence="2" id="KW-1185">Reference proteome</keyword>